<dbReference type="AlphaFoldDB" id="A0A4R5D539"/>
<accession>A0A4R5D539</accession>
<sequence length="338" mass="35509">MHSIEELDERLSRPRPALVADLRRLEGDIVVLGASGKLGVSLVRLAVRAVEEAGTKARVTAVSRFSAPGSRAAMEATGAEVVAADVGDDAALAALPEAANVVYLVGAKFGTDGNEAGTWETNVYLPGRVARRYTGSRISALSTGNVYPLVDVGTGGATEDTPPGPVGEYAMSCLGRERVLQAASQRYGTAMAIIRLNYAVEMRYGVLVDLAQTIAAGDPVDLTTGHANVVWQGYANEVTLRSLLHASSPPFVLNLSGPETLSIRQVATDLAAELGEPVTFAGEPAPTSLLSNAARCHGLFGYPDVTVPELVQATARWVRAGLPTLGKPTKFQQRDGKF</sequence>
<dbReference type="RefSeq" id="WP_131896526.1">
    <property type="nucleotide sequence ID" value="NZ_SMKZ01000023.1"/>
</dbReference>
<evidence type="ECO:0000313" key="3">
    <source>
        <dbReference type="Proteomes" id="UP000294739"/>
    </source>
</evidence>
<keyword evidence="3" id="KW-1185">Reference proteome</keyword>
<dbReference type="Proteomes" id="UP000294739">
    <property type="component" value="Unassembled WGS sequence"/>
</dbReference>
<comment type="caution">
    <text evidence="2">The sequence shown here is derived from an EMBL/GenBank/DDBJ whole genome shotgun (WGS) entry which is preliminary data.</text>
</comment>
<proteinExistence type="predicted"/>
<dbReference type="Pfam" id="PF01370">
    <property type="entry name" value="Epimerase"/>
    <property type="match status" value="1"/>
</dbReference>
<reference evidence="2 3" key="1">
    <citation type="submission" date="2019-03" db="EMBL/GenBank/DDBJ databases">
        <title>Draft genome sequences of novel Actinobacteria.</title>
        <authorList>
            <person name="Sahin N."/>
            <person name="Ay H."/>
            <person name="Saygin H."/>
        </authorList>
    </citation>
    <scope>NUCLEOTIDE SEQUENCE [LARGE SCALE GENOMIC DNA]</scope>
    <source>
        <strain evidence="2 3">5K138</strain>
    </source>
</reference>
<feature type="domain" description="NAD-dependent epimerase/dehydratase" evidence="1">
    <location>
        <begin position="29"/>
        <end position="196"/>
    </location>
</feature>
<dbReference type="InterPro" id="IPR036291">
    <property type="entry name" value="NAD(P)-bd_dom_sf"/>
</dbReference>
<dbReference type="EMBL" id="SMKZ01000023">
    <property type="protein sequence ID" value="TDE08569.1"/>
    <property type="molecule type" value="Genomic_DNA"/>
</dbReference>
<dbReference type="InParanoid" id="A0A4R5D539"/>
<name>A0A4R5D539_9ACTN</name>
<dbReference type="Gene3D" id="3.40.50.720">
    <property type="entry name" value="NAD(P)-binding Rossmann-like Domain"/>
    <property type="match status" value="1"/>
</dbReference>
<gene>
    <name evidence="2" type="ORF">E1269_16705</name>
</gene>
<dbReference type="OrthoDB" id="9785845at2"/>
<organism evidence="2 3">
    <name type="scientific">Jiangella asiatica</name>
    <dbReference type="NCBI Taxonomy" id="2530372"/>
    <lineage>
        <taxon>Bacteria</taxon>
        <taxon>Bacillati</taxon>
        <taxon>Actinomycetota</taxon>
        <taxon>Actinomycetes</taxon>
        <taxon>Jiangellales</taxon>
        <taxon>Jiangellaceae</taxon>
        <taxon>Jiangella</taxon>
    </lineage>
</organism>
<dbReference type="SUPFAM" id="SSF51735">
    <property type="entry name" value="NAD(P)-binding Rossmann-fold domains"/>
    <property type="match status" value="1"/>
</dbReference>
<evidence type="ECO:0000259" key="1">
    <source>
        <dbReference type="Pfam" id="PF01370"/>
    </source>
</evidence>
<protein>
    <submittedName>
        <fullName evidence="2">NAD(P)-dependent oxidoreductase</fullName>
    </submittedName>
</protein>
<evidence type="ECO:0000313" key="2">
    <source>
        <dbReference type="EMBL" id="TDE08569.1"/>
    </source>
</evidence>
<dbReference type="InterPro" id="IPR001509">
    <property type="entry name" value="Epimerase_deHydtase"/>
</dbReference>